<name>A0A7W5G7R7_9GAMM</name>
<accession>A0A7W5G7R7</accession>
<dbReference type="RefSeq" id="WP_183389181.1">
    <property type="nucleotide sequence ID" value="NZ_JACHXM010000027.1"/>
</dbReference>
<feature type="region of interest" description="Disordered" evidence="1">
    <location>
        <begin position="16"/>
        <end position="76"/>
    </location>
</feature>
<dbReference type="Proteomes" id="UP000525987">
    <property type="component" value="Unassembled WGS sequence"/>
</dbReference>
<sequence>MAEQKSKLISMTFRKPWHRYAKGDRAGFEPERAKQLEERKIAVPTAKAKEDAKASSGQAGGGQKPAAKGTEGADKT</sequence>
<evidence type="ECO:0000313" key="2">
    <source>
        <dbReference type="EMBL" id="MBB3142821.1"/>
    </source>
</evidence>
<comment type="caution">
    <text evidence="2">The sequence shown here is derived from an EMBL/GenBank/DDBJ whole genome shotgun (WGS) entry which is preliminary data.</text>
</comment>
<proteinExistence type="predicted"/>
<dbReference type="EMBL" id="JACHXM010000027">
    <property type="protein sequence ID" value="MBB3142821.1"/>
    <property type="molecule type" value="Genomic_DNA"/>
</dbReference>
<feature type="compositionally biased region" description="Basic and acidic residues" evidence="1">
    <location>
        <begin position="21"/>
        <end position="53"/>
    </location>
</feature>
<evidence type="ECO:0000313" key="3">
    <source>
        <dbReference type="Proteomes" id="UP000525987"/>
    </source>
</evidence>
<dbReference type="AlphaFoldDB" id="A0A7W5G7R7"/>
<reference evidence="2 3" key="1">
    <citation type="submission" date="2020-08" db="EMBL/GenBank/DDBJ databases">
        <title>Genomic Encyclopedia of Type Strains, Phase III (KMG-III): the genomes of soil and plant-associated and newly described type strains.</title>
        <authorList>
            <person name="Whitman W."/>
        </authorList>
    </citation>
    <scope>NUCLEOTIDE SEQUENCE [LARGE SCALE GENOMIC DNA]</scope>
    <source>
        <strain evidence="2 3">CECT 5995</strain>
    </source>
</reference>
<keyword evidence="3" id="KW-1185">Reference proteome</keyword>
<gene>
    <name evidence="2" type="ORF">FHR96_003723</name>
</gene>
<evidence type="ECO:0000256" key="1">
    <source>
        <dbReference type="SAM" id="MobiDB-lite"/>
    </source>
</evidence>
<organism evidence="2 3">
    <name type="scientific">Halomonas organivorans</name>
    <dbReference type="NCBI Taxonomy" id="257772"/>
    <lineage>
        <taxon>Bacteria</taxon>
        <taxon>Pseudomonadati</taxon>
        <taxon>Pseudomonadota</taxon>
        <taxon>Gammaproteobacteria</taxon>
        <taxon>Oceanospirillales</taxon>
        <taxon>Halomonadaceae</taxon>
        <taxon>Halomonas</taxon>
    </lineage>
</organism>
<protein>
    <submittedName>
        <fullName evidence="2">Uncharacterized protein</fullName>
    </submittedName>
</protein>